<feature type="domain" description="Histidine kinase" evidence="5">
    <location>
        <begin position="201"/>
        <end position="420"/>
    </location>
</feature>
<protein>
    <recommendedName>
        <fullName evidence="2">histidine kinase</fullName>
        <ecNumber evidence="2">2.7.13.3</ecNumber>
    </recommendedName>
</protein>
<dbReference type="InterPro" id="IPR036890">
    <property type="entry name" value="HATPase_C_sf"/>
</dbReference>
<dbReference type="PROSITE" id="PS50109">
    <property type="entry name" value="HIS_KIN"/>
    <property type="match status" value="1"/>
</dbReference>
<name>A0ABZ0IP48_9BACT</name>
<evidence type="ECO:0000256" key="4">
    <source>
        <dbReference type="SAM" id="Phobius"/>
    </source>
</evidence>
<dbReference type="InterPro" id="IPR036097">
    <property type="entry name" value="HisK_dim/P_sf"/>
</dbReference>
<feature type="transmembrane region" description="Helical" evidence="4">
    <location>
        <begin position="163"/>
        <end position="185"/>
    </location>
</feature>
<keyword evidence="6" id="KW-0418">Kinase</keyword>
<dbReference type="SUPFAM" id="SSF55874">
    <property type="entry name" value="ATPase domain of HSP90 chaperone/DNA topoisomerase II/histidine kinase"/>
    <property type="match status" value="1"/>
</dbReference>
<dbReference type="PANTHER" id="PTHR43547:SF2">
    <property type="entry name" value="HYBRID SIGNAL TRANSDUCTION HISTIDINE KINASE C"/>
    <property type="match status" value="1"/>
</dbReference>
<reference evidence="6 7" key="1">
    <citation type="journal article" date="2023" name="Microbiol. Resour. Announc.">
        <title>Complete Genome Sequence of Imperialibacter roseus strain P4T.</title>
        <authorList>
            <person name="Tizabi D.R."/>
            <person name="Bachvaroff T."/>
            <person name="Hill R.T."/>
        </authorList>
    </citation>
    <scope>NUCLEOTIDE SEQUENCE [LARGE SCALE GENOMIC DNA]</scope>
    <source>
        <strain evidence="6 7">P4T</strain>
    </source>
</reference>
<dbReference type="CDD" id="cd00075">
    <property type="entry name" value="HATPase"/>
    <property type="match status" value="1"/>
</dbReference>
<keyword evidence="6" id="KW-0808">Transferase</keyword>
<evidence type="ECO:0000259" key="5">
    <source>
        <dbReference type="PROSITE" id="PS50109"/>
    </source>
</evidence>
<dbReference type="InterPro" id="IPR004358">
    <property type="entry name" value="Sig_transdc_His_kin-like_C"/>
</dbReference>
<keyword evidence="7" id="KW-1185">Reference proteome</keyword>
<dbReference type="Gene3D" id="3.30.565.10">
    <property type="entry name" value="Histidine kinase-like ATPase, C-terminal domain"/>
    <property type="match status" value="1"/>
</dbReference>
<dbReference type="Gene3D" id="1.10.287.130">
    <property type="match status" value="1"/>
</dbReference>
<keyword evidence="4" id="KW-1133">Transmembrane helix</keyword>
<dbReference type="InterPro" id="IPR003594">
    <property type="entry name" value="HATPase_dom"/>
</dbReference>
<dbReference type="InterPro" id="IPR005467">
    <property type="entry name" value="His_kinase_dom"/>
</dbReference>
<keyword evidence="4" id="KW-0472">Membrane</keyword>
<organism evidence="6 7">
    <name type="scientific">Imperialibacter roseus</name>
    <dbReference type="NCBI Taxonomy" id="1324217"/>
    <lineage>
        <taxon>Bacteria</taxon>
        <taxon>Pseudomonadati</taxon>
        <taxon>Bacteroidota</taxon>
        <taxon>Cytophagia</taxon>
        <taxon>Cytophagales</taxon>
        <taxon>Flammeovirgaceae</taxon>
        <taxon>Imperialibacter</taxon>
    </lineage>
</organism>
<dbReference type="Pfam" id="PF00512">
    <property type="entry name" value="HisKA"/>
    <property type="match status" value="1"/>
</dbReference>
<accession>A0ABZ0IP48</accession>
<dbReference type="EMBL" id="CP136051">
    <property type="protein sequence ID" value="WOK06233.1"/>
    <property type="molecule type" value="Genomic_DNA"/>
</dbReference>
<proteinExistence type="predicted"/>
<dbReference type="PRINTS" id="PR00344">
    <property type="entry name" value="BCTRLSENSOR"/>
</dbReference>
<evidence type="ECO:0000256" key="1">
    <source>
        <dbReference type="ARBA" id="ARBA00000085"/>
    </source>
</evidence>
<keyword evidence="4" id="KW-0812">Transmembrane</keyword>
<evidence type="ECO:0000256" key="3">
    <source>
        <dbReference type="ARBA" id="ARBA00022553"/>
    </source>
</evidence>
<dbReference type="SMART" id="SM00388">
    <property type="entry name" value="HisKA"/>
    <property type="match status" value="1"/>
</dbReference>
<dbReference type="SMART" id="SM00387">
    <property type="entry name" value="HATPase_c"/>
    <property type="match status" value="1"/>
</dbReference>
<evidence type="ECO:0000256" key="2">
    <source>
        <dbReference type="ARBA" id="ARBA00012438"/>
    </source>
</evidence>
<comment type="catalytic activity">
    <reaction evidence="1">
        <text>ATP + protein L-histidine = ADP + protein N-phospho-L-histidine.</text>
        <dbReference type="EC" id="2.7.13.3"/>
    </reaction>
</comment>
<gene>
    <name evidence="6" type="ORF">RT717_24465</name>
</gene>
<dbReference type="RefSeq" id="WP_317488961.1">
    <property type="nucleotide sequence ID" value="NZ_CP136051.1"/>
</dbReference>
<evidence type="ECO:0000313" key="7">
    <source>
        <dbReference type="Proteomes" id="UP001302349"/>
    </source>
</evidence>
<dbReference type="PANTHER" id="PTHR43547">
    <property type="entry name" value="TWO-COMPONENT HISTIDINE KINASE"/>
    <property type="match status" value="1"/>
</dbReference>
<dbReference type="Proteomes" id="UP001302349">
    <property type="component" value="Chromosome"/>
</dbReference>
<feature type="transmembrane region" description="Helical" evidence="4">
    <location>
        <begin position="6"/>
        <end position="28"/>
    </location>
</feature>
<keyword evidence="3" id="KW-0597">Phosphoprotein</keyword>
<evidence type="ECO:0000313" key="6">
    <source>
        <dbReference type="EMBL" id="WOK06233.1"/>
    </source>
</evidence>
<dbReference type="CDD" id="cd00082">
    <property type="entry name" value="HisKA"/>
    <property type="match status" value="1"/>
</dbReference>
<dbReference type="Pfam" id="PF02518">
    <property type="entry name" value="HATPase_c"/>
    <property type="match status" value="1"/>
</dbReference>
<sequence length="422" mass="47799">MRTRSIRLITSLGALSVAGVLLIQFLWIRQAYIAESRTFDHNLHLALRNVVESLCQTDGLDVPAYNPIEQISANYYIVRTSQVLQPQTLEYFLTAELNKRNIFTDFEYGIYDCQSQLMVYGNQVSENKGKLVKASFPSLKEDQYYFGVLFPSRQGYLLGRMDFLVYSSGGLLLVIGFFAYAMVVMTRQKRLSEIQRDFINNMTHEFKTPLSTIKLSAEVIRSANEKDSKERLHKYASLIEKEADRLQSHVEEVLQIALVEKNKLQLHMQLQSVADLLEEFDQTAREKVLAAGGKWQLECHCNGSKIKTDTLHFQNVLGNLLDNSIKYSEGAPVISLDVTDTGHEVLLTFKDEGRGIPAQSLKHVFKKFYRVPSGDVQDVSGFGLGLFYVKQIVKAHNGDITVSSTPGRGTTFRIKIPVVHEK</sequence>
<dbReference type="EC" id="2.7.13.3" evidence="2"/>
<dbReference type="SUPFAM" id="SSF47384">
    <property type="entry name" value="Homodimeric domain of signal transducing histidine kinase"/>
    <property type="match status" value="1"/>
</dbReference>
<dbReference type="InterPro" id="IPR003661">
    <property type="entry name" value="HisK_dim/P_dom"/>
</dbReference>
<dbReference type="GO" id="GO:0016301">
    <property type="term" value="F:kinase activity"/>
    <property type="evidence" value="ECO:0007669"/>
    <property type="project" value="UniProtKB-KW"/>
</dbReference>